<dbReference type="InterPro" id="IPR050109">
    <property type="entry name" value="HTH-type_TetR-like_transc_reg"/>
</dbReference>
<dbReference type="PANTHER" id="PTHR30055">
    <property type="entry name" value="HTH-TYPE TRANSCRIPTIONAL REGULATOR RUTR"/>
    <property type="match status" value="1"/>
</dbReference>
<dbReference type="InterPro" id="IPR001647">
    <property type="entry name" value="HTH_TetR"/>
</dbReference>
<feature type="DNA-binding region" description="H-T-H motif" evidence="4">
    <location>
        <begin position="31"/>
        <end position="50"/>
    </location>
</feature>
<organism evidence="6 7">
    <name type="scientific">Streptomyces abyssalis</name>
    <dbReference type="NCBI Taxonomy" id="933944"/>
    <lineage>
        <taxon>Bacteria</taxon>
        <taxon>Bacillati</taxon>
        <taxon>Actinomycetota</taxon>
        <taxon>Actinomycetes</taxon>
        <taxon>Kitasatosporales</taxon>
        <taxon>Streptomycetaceae</taxon>
        <taxon>Streptomyces</taxon>
    </lineage>
</organism>
<evidence type="ECO:0000256" key="2">
    <source>
        <dbReference type="ARBA" id="ARBA00023125"/>
    </source>
</evidence>
<dbReference type="PROSITE" id="PS50977">
    <property type="entry name" value="HTH_TETR_2"/>
    <property type="match status" value="1"/>
</dbReference>
<dbReference type="InterPro" id="IPR047923">
    <property type="entry name" value="ArpA-like"/>
</dbReference>
<keyword evidence="7" id="KW-1185">Reference proteome</keyword>
<dbReference type="PATRIC" id="fig|933944.5.peg.4446"/>
<keyword evidence="2 4" id="KW-0238">DNA-binding</keyword>
<comment type="caution">
    <text evidence="6">The sequence shown here is derived from an EMBL/GenBank/DDBJ whole genome shotgun (WGS) entry which is preliminary data.</text>
</comment>
<dbReference type="GO" id="GO:0000976">
    <property type="term" value="F:transcription cis-regulatory region binding"/>
    <property type="evidence" value="ECO:0007669"/>
    <property type="project" value="TreeGrafter"/>
</dbReference>
<evidence type="ECO:0000259" key="5">
    <source>
        <dbReference type="PROSITE" id="PS50977"/>
    </source>
</evidence>
<gene>
    <name evidence="6" type="ORF">AN215_24515</name>
</gene>
<sequence>MAKQDRGVRTRQSILLAAAAVFEERGYDAAKLTEILVRANVTKGALYFHFASKEELAVEVIKAQVEASSTPLPQASKAQEFVDLGLIFAHRLAHDTLLRGSVRLTLDQGGEGLNRSGPYRDWTKVSLRILNEARDRGELQPHVEPRVTAQLLVGAYAGVNMMSQILGEAHDLSRQIAALYQHLMPGIVIPAVLETLDMSAGRGERALAEMRAVQANGAR</sequence>
<dbReference type="NCBIfam" id="NF041196">
    <property type="entry name" value="ScbR_bind_reg"/>
    <property type="match status" value="1"/>
</dbReference>
<dbReference type="SUPFAM" id="SSF48498">
    <property type="entry name" value="Tetracyclin repressor-like, C-terminal domain"/>
    <property type="match status" value="1"/>
</dbReference>
<dbReference type="SUPFAM" id="SSF46689">
    <property type="entry name" value="Homeodomain-like"/>
    <property type="match status" value="1"/>
</dbReference>
<dbReference type="GO" id="GO:0003700">
    <property type="term" value="F:DNA-binding transcription factor activity"/>
    <property type="evidence" value="ECO:0007669"/>
    <property type="project" value="TreeGrafter"/>
</dbReference>
<evidence type="ECO:0000256" key="3">
    <source>
        <dbReference type="ARBA" id="ARBA00023163"/>
    </source>
</evidence>
<evidence type="ECO:0000256" key="1">
    <source>
        <dbReference type="ARBA" id="ARBA00023015"/>
    </source>
</evidence>
<dbReference type="PRINTS" id="PR00455">
    <property type="entry name" value="HTHTETR"/>
</dbReference>
<proteinExistence type="predicted"/>
<dbReference type="InterPro" id="IPR009057">
    <property type="entry name" value="Homeodomain-like_sf"/>
</dbReference>
<dbReference type="InterPro" id="IPR036271">
    <property type="entry name" value="Tet_transcr_reg_TetR-rel_C_sf"/>
</dbReference>
<dbReference type="RefSeq" id="WP_070011384.1">
    <property type="nucleotide sequence ID" value="NZ_LJGS01000039.1"/>
</dbReference>
<dbReference type="Pfam" id="PF16925">
    <property type="entry name" value="TetR_C_13"/>
    <property type="match status" value="1"/>
</dbReference>
<dbReference type="Proteomes" id="UP000176087">
    <property type="component" value="Unassembled WGS sequence"/>
</dbReference>
<dbReference type="AlphaFoldDB" id="A0A1E7JIM8"/>
<evidence type="ECO:0000313" key="6">
    <source>
        <dbReference type="EMBL" id="OEU86329.1"/>
    </source>
</evidence>
<keyword evidence="1" id="KW-0805">Transcription regulation</keyword>
<dbReference type="EMBL" id="LJGT01000041">
    <property type="protein sequence ID" value="OEU86329.1"/>
    <property type="molecule type" value="Genomic_DNA"/>
</dbReference>
<dbReference type="STRING" id="933944.AN215_24515"/>
<reference evidence="6 7" key="1">
    <citation type="journal article" date="2016" name="Front. Microbiol.">
        <title>Comparative Genomics Analysis of Streptomyces Species Reveals Their Adaptation to the Marine Environment and Their Diversity at the Genomic Level.</title>
        <authorList>
            <person name="Tian X."/>
            <person name="Zhang Z."/>
            <person name="Yang T."/>
            <person name="Chen M."/>
            <person name="Li J."/>
            <person name="Chen F."/>
            <person name="Yang J."/>
            <person name="Li W."/>
            <person name="Zhang B."/>
            <person name="Zhang Z."/>
            <person name="Wu J."/>
            <person name="Zhang C."/>
            <person name="Long L."/>
            <person name="Xiao J."/>
        </authorList>
    </citation>
    <scope>NUCLEOTIDE SEQUENCE [LARGE SCALE GENOMIC DNA]</scope>
    <source>
        <strain evidence="6 7">SCSIO 10390</strain>
    </source>
</reference>
<dbReference type="PANTHER" id="PTHR30055:SF234">
    <property type="entry name" value="HTH-TYPE TRANSCRIPTIONAL REGULATOR BETI"/>
    <property type="match status" value="1"/>
</dbReference>
<keyword evidence="3" id="KW-0804">Transcription</keyword>
<evidence type="ECO:0000256" key="4">
    <source>
        <dbReference type="PROSITE-ProRule" id="PRU00335"/>
    </source>
</evidence>
<dbReference type="Gene3D" id="1.10.357.10">
    <property type="entry name" value="Tetracycline Repressor, domain 2"/>
    <property type="match status" value="1"/>
</dbReference>
<dbReference type="InterPro" id="IPR011075">
    <property type="entry name" value="TetR_C"/>
</dbReference>
<protein>
    <submittedName>
        <fullName evidence="6">Gamma-butyrolactone-binding protein</fullName>
    </submittedName>
</protein>
<dbReference type="Pfam" id="PF00440">
    <property type="entry name" value="TetR_N"/>
    <property type="match status" value="1"/>
</dbReference>
<feature type="domain" description="HTH tetR-type" evidence="5">
    <location>
        <begin position="8"/>
        <end position="68"/>
    </location>
</feature>
<name>A0A1E7JIM8_9ACTN</name>
<accession>A0A1E7JIM8</accession>
<evidence type="ECO:0000313" key="7">
    <source>
        <dbReference type="Proteomes" id="UP000176087"/>
    </source>
</evidence>